<evidence type="ECO:0000256" key="2">
    <source>
        <dbReference type="ARBA" id="ARBA00022692"/>
    </source>
</evidence>
<organism evidence="7 8">
    <name type="scientific">Tieghemiomyces parasiticus</name>
    <dbReference type="NCBI Taxonomy" id="78921"/>
    <lineage>
        <taxon>Eukaryota</taxon>
        <taxon>Fungi</taxon>
        <taxon>Fungi incertae sedis</taxon>
        <taxon>Zoopagomycota</taxon>
        <taxon>Kickxellomycotina</taxon>
        <taxon>Dimargaritomycetes</taxon>
        <taxon>Dimargaritales</taxon>
        <taxon>Dimargaritaceae</taxon>
        <taxon>Tieghemiomyces</taxon>
    </lineage>
</organism>
<dbReference type="PANTHER" id="PTHR23291">
    <property type="entry name" value="BAX INHIBITOR-RELATED"/>
    <property type="match status" value="1"/>
</dbReference>
<feature type="transmembrane region" description="Helical" evidence="5">
    <location>
        <begin position="81"/>
        <end position="101"/>
    </location>
</feature>
<protein>
    <submittedName>
        <fullName evidence="7">Uncharacterized protein</fullName>
    </submittedName>
</protein>
<dbReference type="Pfam" id="PF01027">
    <property type="entry name" value="Bax1-I"/>
    <property type="match status" value="1"/>
</dbReference>
<gene>
    <name evidence="7" type="ORF">IWQ60_000839</name>
</gene>
<name>A0A9W8AF40_9FUNG</name>
<keyword evidence="8" id="KW-1185">Reference proteome</keyword>
<dbReference type="GO" id="GO:0016020">
    <property type="term" value="C:membrane"/>
    <property type="evidence" value="ECO:0007669"/>
    <property type="project" value="UniProtKB-SubCell"/>
</dbReference>
<dbReference type="EMBL" id="JANBPT010000023">
    <property type="protein sequence ID" value="KAJ1929810.1"/>
    <property type="molecule type" value="Genomic_DNA"/>
</dbReference>
<keyword evidence="2 5" id="KW-0812">Transmembrane</keyword>
<evidence type="ECO:0000256" key="1">
    <source>
        <dbReference type="ARBA" id="ARBA00004141"/>
    </source>
</evidence>
<comment type="caution">
    <text evidence="7">The sequence shown here is derived from an EMBL/GenBank/DDBJ whole genome shotgun (WGS) entry which is preliminary data.</text>
</comment>
<feature type="region of interest" description="Disordered" evidence="6">
    <location>
        <begin position="1"/>
        <end position="35"/>
    </location>
</feature>
<feature type="transmembrane region" description="Helical" evidence="5">
    <location>
        <begin position="224"/>
        <end position="242"/>
    </location>
</feature>
<feature type="transmembrane region" description="Helical" evidence="5">
    <location>
        <begin position="141"/>
        <end position="162"/>
    </location>
</feature>
<evidence type="ECO:0000313" key="8">
    <source>
        <dbReference type="Proteomes" id="UP001150569"/>
    </source>
</evidence>
<feature type="compositionally biased region" description="Low complexity" evidence="6">
    <location>
        <begin position="20"/>
        <end position="30"/>
    </location>
</feature>
<feature type="transmembrane region" description="Helical" evidence="5">
    <location>
        <begin position="113"/>
        <end position="132"/>
    </location>
</feature>
<keyword evidence="3 5" id="KW-1133">Transmembrane helix</keyword>
<proteinExistence type="inferred from homology"/>
<accession>A0A9W8AF40</accession>
<feature type="transmembrane region" description="Helical" evidence="5">
    <location>
        <begin position="198"/>
        <end position="218"/>
    </location>
</feature>
<comment type="similarity">
    <text evidence="5">Belongs to the BI1 family.</text>
</comment>
<dbReference type="Proteomes" id="UP001150569">
    <property type="component" value="Unassembled WGS sequence"/>
</dbReference>
<evidence type="ECO:0000256" key="6">
    <source>
        <dbReference type="SAM" id="MobiDB-lite"/>
    </source>
</evidence>
<evidence type="ECO:0000256" key="5">
    <source>
        <dbReference type="RuleBase" id="RU004379"/>
    </source>
</evidence>
<keyword evidence="4 5" id="KW-0472">Membrane</keyword>
<dbReference type="CDD" id="cd10429">
    <property type="entry name" value="GAAP_like"/>
    <property type="match status" value="1"/>
</dbReference>
<feature type="transmembrane region" description="Helical" evidence="5">
    <location>
        <begin position="168"/>
        <end position="186"/>
    </location>
</feature>
<sequence length="281" mass="30970">MGKVTMPTPGDTSPYPAAPPAYQAPVASSSAGGGAHRYQAIPEADTNPTGGEDDDLPDDFKYGTTVSQCDVDIRHAFIRKVYSILTAQLLATTGMGILFMFNQTVNTWALQNVWSLYVSAFGSLGALLGLLWKRRSYPANFVWLSGFTLLEAYSIGFVVSLYDTTLVLQALLITLGLFTVLTLFTFQSKFDFSRLGSILFFALMGVLLVGLVQIFLPFNRTFDLIMAVLTAVIFSGYVLYDTHNIIHRLSPEEYIVAAVDLYLDIINLFLAILRILSNSRD</sequence>
<feature type="transmembrane region" description="Helical" evidence="5">
    <location>
        <begin position="254"/>
        <end position="276"/>
    </location>
</feature>
<evidence type="ECO:0000256" key="4">
    <source>
        <dbReference type="ARBA" id="ARBA00023136"/>
    </source>
</evidence>
<dbReference type="PANTHER" id="PTHR23291:SF50">
    <property type="entry name" value="PROTEIN LIFEGUARD 4"/>
    <property type="match status" value="1"/>
</dbReference>
<comment type="subcellular location">
    <subcellularLocation>
        <location evidence="1">Membrane</location>
        <topology evidence="1">Multi-pass membrane protein</topology>
    </subcellularLocation>
</comment>
<evidence type="ECO:0000256" key="3">
    <source>
        <dbReference type="ARBA" id="ARBA00022989"/>
    </source>
</evidence>
<dbReference type="InterPro" id="IPR006214">
    <property type="entry name" value="Bax_inhibitor_1-related"/>
</dbReference>
<dbReference type="AlphaFoldDB" id="A0A9W8AF40"/>
<dbReference type="OrthoDB" id="7933078at2759"/>
<reference evidence="7" key="1">
    <citation type="submission" date="2022-07" db="EMBL/GenBank/DDBJ databases">
        <title>Phylogenomic reconstructions and comparative analyses of Kickxellomycotina fungi.</title>
        <authorList>
            <person name="Reynolds N.K."/>
            <person name="Stajich J.E."/>
            <person name="Barry K."/>
            <person name="Grigoriev I.V."/>
            <person name="Crous P."/>
            <person name="Smith M.E."/>
        </authorList>
    </citation>
    <scope>NUCLEOTIDE SEQUENCE</scope>
    <source>
        <strain evidence="7">RSA 861</strain>
    </source>
</reference>
<evidence type="ECO:0000313" key="7">
    <source>
        <dbReference type="EMBL" id="KAJ1929810.1"/>
    </source>
</evidence>